<evidence type="ECO:0000313" key="10">
    <source>
        <dbReference type="EMBL" id="PIT93960.1"/>
    </source>
</evidence>
<dbReference type="SMART" id="SM00363">
    <property type="entry name" value="S4"/>
    <property type="match status" value="1"/>
</dbReference>
<protein>
    <recommendedName>
        <fullName evidence="6 7">Small ribosomal subunit protein uS4</fullName>
    </recommendedName>
</protein>
<dbReference type="PANTHER" id="PTHR11831">
    <property type="entry name" value="30S 40S RIBOSOMAL PROTEIN"/>
    <property type="match status" value="1"/>
</dbReference>
<dbReference type="InterPro" id="IPR001912">
    <property type="entry name" value="Ribosomal_uS4_N"/>
</dbReference>
<gene>
    <name evidence="7" type="primary">rpsD</name>
    <name evidence="10" type="ORF">COU00_01590</name>
</gene>
<evidence type="ECO:0000256" key="2">
    <source>
        <dbReference type="ARBA" id="ARBA00022730"/>
    </source>
</evidence>
<dbReference type="PROSITE" id="PS50889">
    <property type="entry name" value="S4"/>
    <property type="match status" value="1"/>
</dbReference>
<evidence type="ECO:0000256" key="3">
    <source>
        <dbReference type="ARBA" id="ARBA00022884"/>
    </source>
</evidence>
<dbReference type="GO" id="GO:0042274">
    <property type="term" value="P:ribosomal small subunit biogenesis"/>
    <property type="evidence" value="ECO:0007669"/>
    <property type="project" value="TreeGrafter"/>
</dbReference>
<dbReference type="EMBL" id="PFAS01000023">
    <property type="protein sequence ID" value="PIT93960.1"/>
    <property type="molecule type" value="Genomic_DNA"/>
</dbReference>
<evidence type="ECO:0000256" key="6">
    <source>
        <dbReference type="ARBA" id="ARBA00035254"/>
    </source>
</evidence>
<evidence type="ECO:0000256" key="5">
    <source>
        <dbReference type="ARBA" id="ARBA00023274"/>
    </source>
</evidence>
<dbReference type="InterPro" id="IPR002942">
    <property type="entry name" value="S4_RNA-bd"/>
</dbReference>
<comment type="similarity">
    <text evidence="1 7">Belongs to the universal ribosomal protein uS4 family.</text>
</comment>
<name>A0A2M6WMC9_9BACT</name>
<dbReference type="Pfam" id="PF00163">
    <property type="entry name" value="Ribosomal_S4"/>
    <property type="match status" value="1"/>
</dbReference>
<proteinExistence type="inferred from homology"/>
<dbReference type="FunFam" id="3.10.290.10:FF:000001">
    <property type="entry name" value="30S ribosomal protein S4"/>
    <property type="match status" value="1"/>
</dbReference>
<dbReference type="InterPro" id="IPR036986">
    <property type="entry name" value="S4_RNA-bd_sf"/>
</dbReference>
<feature type="domain" description="RNA-binding S4" evidence="8">
    <location>
        <begin position="90"/>
        <end position="155"/>
    </location>
</feature>
<evidence type="ECO:0000256" key="4">
    <source>
        <dbReference type="ARBA" id="ARBA00022980"/>
    </source>
</evidence>
<dbReference type="Pfam" id="PF01479">
    <property type="entry name" value="S4"/>
    <property type="match status" value="1"/>
</dbReference>
<dbReference type="GO" id="GO:0003735">
    <property type="term" value="F:structural constituent of ribosome"/>
    <property type="evidence" value="ECO:0007669"/>
    <property type="project" value="InterPro"/>
</dbReference>
<dbReference type="Gene3D" id="1.10.1050.10">
    <property type="entry name" value="Ribosomal Protein S4 Delta 41, Chain A, domain 1"/>
    <property type="match status" value="1"/>
</dbReference>
<dbReference type="Proteomes" id="UP000229335">
    <property type="component" value="Unassembled WGS sequence"/>
</dbReference>
<evidence type="ECO:0000256" key="1">
    <source>
        <dbReference type="ARBA" id="ARBA00007465"/>
    </source>
</evidence>
<comment type="subunit">
    <text evidence="7">Part of the 30S ribosomal subunit. Contacts protein S5. The interaction surface between S4 and S5 is involved in control of translational fidelity.</text>
</comment>
<evidence type="ECO:0000259" key="9">
    <source>
        <dbReference type="SMART" id="SM01390"/>
    </source>
</evidence>
<comment type="caution">
    <text evidence="10">The sequence shown here is derived from an EMBL/GenBank/DDBJ whole genome shotgun (WGS) entry which is preliminary data.</text>
</comment>
<organism evidence="10 11">
    <name type="scientific">Candidatus Falkowbacteria bacterium CG10_big_fil_rev_8_21_14_0_10_43_11</name>
    <dbReference type="NCBI Taxonomy" id="1974568"/>
    <lineage>
        <taxon>Bacteria</taxon>
        <taxon>Candidatus Falkowiibacteriota</taxon>
    </lineage>
</organism>
<dbReference type="NCBIfam" id="TIGR01017">
    <property type="entry name" value="rpsD_bact"/>
    <property type="match status" value="1"/>
</dbReference>
<feature type="domain" description="Small ribosomal subunit protein uS4 N-terminal" evidence="9">
    <location>
        <begin position="3"/>
        <end position="89"/>
    </location>
</feature>
<keyword evidence="2 7" id="KW-0699">rRNA-binding</keyword>
<sequence length="201" mass="23133">MKRYTHKMCRRLGIKLCQSAKCPLVRRNYPPGIHGPKGRPRQTEYGMQLAEKQKAKVVYNMLERQFRLVFERAVKLPGDTGHNLLTLLETRFDNTVYRSGFAGTRVQAKQLVSHGHFLVNGKKINIPSYQLKVGDVISLHGASLNNKYFKQQLGKIKQEKIPGWLYLDMPKKEIKVLGAPKDSDAENVFDTKAIIEYYSRR</sequence>
<keyword evidence="4 7" id="KW-0689">Ribosomal protein</keyword>
<comment type="function">
    <text evidence="7">With S5 and S12 plays an important role in translational accuracy.</text>
</comment>
<evidence type="ECO:0000313" key="11">
    <source>
        <dbReference type="Proteomes" id="UP000229335"/>
    </source>
</evidence>
<keyword evidence="5 7" id="KW-0687">Ribonucleoprotein</keyword>
<dbReference type="GO" id="GO:0006412">
    <property type="term" value="P:translation"/>
    <property type="evidence" value="ECO:0007669"/>
    <property type="project" value="UniProtKB-UniRule"/>
</dbReference>
<keyword evidence="3 7" id="KW-0694">RNA-binding</keyword>
<evidence type="ECO:0000256" key="7">
    <source>
        <dbReference type="HAMAP-Rule" id="MF_01306"/>
    </source>
</evidence>
<dbReference type="NCBIfam" id="NF003717">
    <property type="entry name" value="PRK05327.1"/>
    <property type="match status" value="1"/>
</dbReference>
<dbReference type="GO" id="GO:0015935">
    <property type="term" value="C:small ribosomal subunit"/>
    <property type="evidence" value="ECO:0007669"/>
    <property type="project" value="InterPro"/>
</dbReference>
<dbReference type="GO" id="GO:0019843">
    <property type="term" value="F:rRNA binding"/>
    <property type="evidence" value="ECO:0007669"/>
    <property type="project" value="UniProtKB-UniRule"/>
</dbReference>
<dbReference type="PANTHER" id="PTHR11831:SF4">
    <property type="entry name" value="SMALL RIBOSOMAL SUBUNIT PROTEIN US4M"/>
    <property type="match status" value="1"/>
</dbReference>
<dbReference type="InterPro" id="IPR005709">
    <property type="entry name" value="Ribosomal_uS4_bac-type"/>
</dbReference>
<dbReference type="SUPFAM" id="SSF55174">
    <property type="entry name" value="Alpha-L RNA-binding motif"/>
    <property type="match status" value="1"/>
</dbReference>
<evidence type="ECO:0000259" key="8">
    <source>
        <dbReference type="SMART" id="SM00363"/>
    </source>
</evidence>
<dbReference type="InterPro" id="IPR022801">
    <property type="entry name" value="Ribosomal_uS4"/>
</dbReference>
<dbReference type="AlphaFoldDB" id="A0A2M6WMC9"/>
<reference evidence="11" key="1">
    <citation type="submission" date="2017-09" db="EMBL/GenBank/DDBJ databases">
        <title>Depth-based differentiation of microbial function through sediment-hosted aquifers and enrichment of novel symbionts in the deep terrestrial subsurface.</title>
        <authorList>
            <person name="Probst A.J."/>
            <person name="Ladd B."/>
            <person name="Jarett J.K."/>
            <person name="Geller-Mcgrath D.E."/>
            <person name="Sieber C.M.K."/>
            <person name="Emerson J.B."/>
            <person name="Anantharaman K."/>
            <person name="Thomas B.C."/>
            <person name="Malmstrom R."/>
            <person name="Stieglmeier M."/>
            <person name="Klingl A."/>
            <person name="Woyke T."/>
            <person name="Ryan C.M."/>
            <person name="Banfield J.F."/>
        </authorList>
    </citation>
    <scope>NUCLEOTIDE SEQUENCE [LARGE SCALE GENOMIC DNA]</scope>
</reference>
<dbReference type="HAMAP" id="MF_01306_B">
    <property type="entry name" value="Ribosomal_uS4_B"/>
    <property type="match status" value="1"/>
</dbReference>
<dbReference type="CDD" id="cd00165">
    <property type="entry name" value="S4"/>
    <property type="match status" value="1"/>
</dbReference>
<comment type="function">
    <text evidence="7">One of the primary rRNA binding proteins, it binds directly to 16S rRNA where it nucleates assembly of the body of the 30S subunit.</text>
</comment>
<dbReference type="SMART" id="SM01390">
    <property type="entry name" value="Ribosomal_S4"/>
    <property type="match status" value="1"/>
</dbReference>
<accession>A0A2M6WMC9</accession>
<dbReference type="Gene3D" id="3.10.290.10">
    <property type="entry name" value="RNA-binding S4 domain"/>
    <property type="match status" value="1"/>
</dbReference>